<dbReference type="InterPro" id="IPR006311">
    <property type="entry name" value="TAT_signal"/>
</dbReference>
<dbReference type="SUPFAM" id="SSF49303">
    <property type="entry name" value="beta-Galactosidase/glucuronidase domain"/>
    <property type="match status" value="1"/>
</dbReference>
<reference evidence="1 2" key="1">
    <citation type="submission" date="2024-09" db="EMBL/GenBank/DDBJ databases">
        <authorList>
            <person name="Sun Q."/>
            <person name="Mori K."/>
        </authorList>
    </citation>
    <scope>NUCLEOTIDE SEQUENCE [LARGE SCALE GENOMIC DNA]</scope>
    <source>
        <strain evidence="1 2">CCM 7706</strain>
    </source>
</reference>
<comment type="caution">
    <text evidence="1">The sequence shown here is derived from an EMBL/GenBank/DDBJ whole genome shotgun (WGS) entry which is preliminary data.</text>
</comment>
<protein>
    <submittedName>
        <fullName evidence="1">Sugar-binding domain-containing protein</fullName>
    </submittedName>
</protein>
<sequence>MSALDRRGFLGVAGASGAMTMLPVAADAAQAAHTAQAGNRLSLPDEGWRLWLDREARFEDDAIVLPSRVDLKRLPVRPPSGGWGVLDSAPPVAVTLPTTVEEHLWGKVGERPYTDDEYRYANDDPVPQNGAYRGVSWWTRDFDAPAAFAGRRTLLHIRGARLRAEVFLNETLVGYSIMAELPIVCDLTAALRPGARNRLAIRITNPGGRYDWRDSTTMTWGAVKLFRSHGFGGLDRDVHITSHPLEAHVADAWVLNTPDPHVVTAHMEVACSDAALAARGSKMAKAVLLDAAGKRVRARVVLEEARAEGATAHLRFRVEAPSARLWDLDEPVLHRLRLSFGKDAREVRFGFRWFAPEGLGSDALLRLNGRRIKLYSAISWGYWGFNGLWPRPELAVQEVESAKALGLNCLHFHRNVGKREVLDRQDEMGLLRVMEPGGGRFAIANYDKNGALSDADRFARDYQVEKCVAMVRAFRSHPSLVQYTLQNELGADLANPDVQAVLLAMHRADPSRTVILNDGFVQRGAAQAMYLPYSDRYYRSDEVEWGGWWDNHQGAGDQWYDAFYKGPDDYIHRQTGKPFIVEFGEMEGCAVADDHAAMVETIRKGGGRSYDLADHAEILAGTEAFLDRWGFRRAFPTAQDLFRSIGGKCYDAWANYMENIRIGDEVDVAAISGWETTAIENHSGIVDNLRGFKADPALVRASLLPVRPVAKQRRLAYQAGESAVLDLFVFNDTGKRISGEVVLSLRDPRGAVRELGRYPVAPAAPDRFVQLVARDVTTPALVSEGEWQVRLSFSGAPDATFSRSLWVTALPAQVAHGRRVAVSGIARSLRTQLEGLPGLQLEEFRPGQRYDLIIASGLKAEEIARRQIGEQTGLEAQPKKGEKPKLVLGELAPPVLAAVKAGVPLLALVPEDGLSEGVARQLAALGLLRFDGAVGDIRAPWMGNWNYLRAHPLFAGIPADRAAGIFHQVDGRLSNGLLVEGPGVEIVAGYSRDHDRHNGAATLVAANKGMRAVLHRMPDMVAPLQRRFLANAIAWLAEQGRTS</sequence>
<evidence type="ECO:0000313" key="1">
    <source>
        <dbReference type="EMBL" id="MFC0202938.1"/>
    </source>
</evidence>
<dbReference type="InterPro" id="IPR036156">
    <property type="entry name" value="Beta-gal/glucu_dom_sf"/>
</dbReference>
<dbReference type="InterPro" id="IPR017853">
    <property type="entry name" value="GH"/>
</dbReference>
<dbReference type="InterPro" id="IPR008979">
    <property type="entry name" value="Galactose-bd-like_sf"/>
</dbReference>
<dbReference type="PANTHER" id="PTHR42732">
    <property type="entry name" value="BETA-GALACTOSIDASE"/>
    <property type="match status" value="1"/>
</dbReference>
<dbReference type="Gene3D" id="3.20.20.80">
    <property type="entry name" value="Glycosidases"/>
    <property type="match status" value="1"/>
</dbReference>
<dbReference type="RefSeq" id="WP_379485811.1">
    <property type="nucleotide sequence ID" value="NZ_JBHLWK010000005.1"/>
</dbReference>
<dbReference type="EMBL" id="JBHLWK010000005">
    <property type="protein sequence ID" value="MFC0202938.1"/>
    <property type="molecule type" value="Genomic_DNA"/>
</dbReference>
<proteinExistence type="predicted"/>
<dbReference type="Proteomes" id="UP001589798">
    <property type="component" value="Unassembled WGS sequence"/>
</dbReference>
<organism evidence="1 2">
    <name type="scientific">Novosphingobium soli</name>
    <dbReference type="NCBI Taxonomy" id="574956"/>
    <lineage>
        <taxon>Bacteria</taxon>
        <taxon>Pseudomonadati</taxon>
        <taxon>Pseudomonadota</taxon>
        <taxon>Alphaproteobacteria</taxon>
        <taxon>Sphingomonadales</taxon>
        <taxon>Sphingomonadaceae</taxon>
        <taxon>Novosphingobium</taxon>
    </lineage>
</organism>
<evidence type="ECO:0000313" key="2">
    <source>
        <dbReference type="Proteomes" id="UP001589798"/>
    </source>
</evidence>
<dbReference type="Gene3D" id="2.60.120.260">
    <property type="entry name" value="Galactose-binding domain-like"/>
    <property type="match status" value="1"/>
</dbReference>
<name>A0ABV6CQC6_9SPHN</name>
<keyword evidence="2" id="KW-1185">Reference proteome</keyword>
<dbReference type="PANTHER" id="PTHR42732:SF2">
    <property type="entry name" value="BETA-MANNOSIDASE"/>
    <property type="match status" value="1"/>
</dbReference>
<gene>
    <name evidence="1" type="ORF">ACFFJC_01495</name>
</gene>
<dbReference type="InterPro" id="IPR051913">
    <property type="entry name" value="GH2_Domain-Containing"/>
</dbReference>
<dbReference type="PROSITE" id="PS51318">
    <property type="entry name" value="TAT"/>
    <property type="match status" value="1"/>
</dbReference>
<dbReference type="SUPFAM" id="SSF51445">
    <property type="entry name" value="(Trans)glycosidases"/>
    <property type="match status" value="1"/>
</dbReference>
<accession>A0ABV6CQC6</accession>
<dbReference type="SUPFAM" id="SSF49785">
    <property type="entry name" value="Galactose-binding domain-like"/>
    <property type="match status" value="1"/>
</dbReference>